<dbReference type="Gene3D" id="3.40.50.300">
    <property type="entry name" value="P-loop containing nucleotide triphosphate hydrolases"/>
    <property type="match status" value="1"/>
</dbReference>
<dbReference type="Proteomes" id="UP001221757">
    <property type="component" value="Unassembled WGS sequence"/>
</dbReference>
<organism evidence="2 3">
    <name type="scientific">Mycena rosella</name>
    <name type="common">Pink bonnet</name>
    <name type="synonym">Agaricus rosellus</name>
    <dbReference type="NCBI Taxonomy" id="1033263"/>
    <lineage>
        <taxon>Eukaryota</taxon>
        <taxon>Fungi</taxon>
        <taxon>Dikarya</taxon>
        <taxon>Basidiomycota</taxon>
        <taxon>Agaricomycotina</taxon>
        <taxon>Agaricomycetes</taxon>
        <taxon>Agaricomycetidae</taxon>
        <taxon>Agaricales</taxon>
        <taxon>Marasmiineae</taxon>
        <taxon>Mycenaceae</taxon>
        <taxon>Mycena</taxon>
    </lineage>
</organism>
<keyword evidence="3" id="KW-1185">Reference proteome</keyword>
<evidence type="ECO:0000313" key="2">
    <source>
        <dbReference type="EMBL" id="KAJ7667253.1"/>
    </source>
</evidence>
<evidence type="ECO:0008006" key="4">
    <source>
        <dbReference type="Google" id="ProtNLM"/>
    </source>
</evidence>
<name>A0AAD7G4P0_MYCRO</name>
<comment type="caution">
    <text evidence="2">The sequence shown here is derived from an EMBL/GenBank/DDBJ whole genome shotgun (WGS) entry which is preliminary data.</text>
</comment>
<feature type="compositionally biased region" description="Polar residues" evidence="1">
    <location>
        <begin position="318"/>
        <end position="329"/>
    </location>
</feature>
<feature type="region of interest" description="Disordered" evidence="1">
    <location>
        <begin position="310"/>
        <end position="329"/>
    </location>
</feature>
<dbReference type="SUPFAM" id="SSF52540">
    <property type="entry name" value="P-loop containing nucleoside triphosphate hydrolases"/>
    <property type="match status" value="1"/>
</dbReference>
<proteinExistence type="predicted"/>
<gene>
    <name evidence="2" type="ORF">B0H17DRAFT_1184220</name>
</gene>
<reference evidence="2" key="1">
    <citation type="submission" date="2023-03" db="EMBL/GenBank/DDBJ databases">
        <title>Massive genome expansion in bonnet fungi (Mycena s.s.) driven by repeated elements and novel gene families across ecological guilds.</title>
        <authorList>
            <consortium name="Lawrence Berkeley National Laboratory"/>
            <person name="Harder C.B."/>
            <person name="Miyauchi S."/>
            <person name="Viragh M."/>
            <person name="Kuo A."/>
            <person name="Thoen E."/>
            <person name="Andreopoulos B."/>
            <person name="Lu D."/>
            <person name="Skrede I."/>
            <person name="Drula E."/>
            <person name="Henrissat B."/>
            <person name="Morin E."/>
            <person name="Kohler A."/>
            <person name="Barry K."/>
            <person name="LaButti K."/>
            <person name="Morin E."/>
            <person name="Salamov A."/>
            <person name="Lipzen A."/>
            <person name="Mereny Z."/>
            <person name="Hegedus B."/>
            <person name="Baldrian P."/>
            <person name="Stursova M."/>
            <person name="Weitz H."/>
            <person name="Taylor A."/>
            <person name="Grigoriev I.V."/>
            <person name="Nagy L.G."/>
            <person name="Martin F."/>
            <person name="Kauserud H."/>
        </authorList>
    </citation>
    <scope>NUCLEOTIDE SEQUENCE</scope>
    <source>
        <strain evidence="2">CBHHK067</strain>
    </source>
</reference>
<feature type="region of interest" description="Disordered" evidence="1">
    <location>
        <begin position="268"/>
        <end position="304"/>
    </location>
</feature>
<protein>
    <recommendedName>
        <fullName evidence="4">DNA helicase</fullName>
    </recommendedName>
</protein>
<sequence>MDITDANELMDAYDLRWAEELHKRNSKPTESYEESAVSQLCIQSTPSPSSSAPEWNELLNSYKERWDQEYKHSLALDNPGFSSHCPTDLGASYVPQSSTDHIRATSVVVSESKNQGSSKRVPLVSITNMNRLGFQNPDSSWEDSRALKISQASTDNIRAPSIIATELTTQGSSKRMLITNKPGTVPTPKGIALRERLIHLACRRVSNRPDVEHFDATAWKNFVAVAWAAERRRKKCRPQKSNTTGRRADVSTLPDNVELTMFNSPDESMDLIGVETGDSTTSDNARLATPPHDLASHPTAPTLPTAVAPLFGDEGDPSTASPCNDESESHIFSSQEWPISASQACAMLACVTDERATSPTKSGHLKRRRESRGTAAPDPKRFHADSTLPCATDEQPSYPAPATSPSPLKHPRKSVGAEVLNPKRLHADAERYLAQRGIVLTADLKSKLQEASTTNVPIRGEAKSGKTLLAETIAVNHARADNRVLFLVRNQRVEAETKERLGRARVHVHIDVFTPTGLVQRLFPEHPDAYKQDALDRVRKSRKAPGTPQLLKVVYGHIVIDEFQDWTEPMYWLLVILLTGLHRVTGISPLLALCGDPRQATSGYRGGDTRFLELSPTLFPSSPHGWKSILLRRNHIISHSMALFVNQVYVDGLPYLHGSHHGLKPRFYHVSPGKDHIESAAKHLLPLILEHKNSCALAAPSTKPLKDTDPLYVFANFLTASGVTVGEAPGEGMPLTTGRFYHQVVMANYSQLQGTQFDLIIVFGSDWGPDGLLVPLTRASQVAILHFMDHPAPGGFSWTQLSKYAAIEHIPPLPPHALHFQPKPQIYHPLIPRRLAVTDLGRNVDGIHLEALIKKNGISCKEVTPRLPLLRHFDPPQEISSNPTDPDNSHSVWVADINGIVVPRALEFHLQTASLGYPCPPDLPIRDLIQAALKEKAERSGSPTYSGPPCRPIQPGEELQFEQSLPDLHLDAARHSVTIQGCADIVVRSPLRICEVKLVSELTAAHKVQALAYTLQLAKSSGEDVLPRTTLHNVRTGQTFELGGTVVDTENLLVAIILAQFSKRKRSTEEEFLKMCAQTRAEVKQTFDSRV</sequence>
<accession>A0AAD7G4P0</accession>
<dbReference type="AlphaFoldDB" id="A0AAD7G4P0"/>
<feature type="region of interest" description="Disordered" evidence="1">
    <location>
        <begin position="354"/>
        <end position="420"/>
    </location>
</feature>
<evidence type="ECO:0000313" key="3">
    <source>
        <dbReference type="Proteomes" id="UP001221757"/>
    </source>
</evidence>
<dbReference type="EMBL" id="JARKIE010000203">
    <property type="protein sequence ID" value="KAJ7667253.1"/>
    <property type="molecule type" value="Genomic_DNA"/>
</dbReference>
<evidence type="ECO:0000256" key="1">
    <source>
        <dbReference type="SAM" id="MobiDB-lite"/>
    </source>
</evidence>
<dbReference type="InterPro" id="IPR027417">
    <property type="entry name" value="P-loop_NTPase"/>
</dbReference>